<proteinExistence type="predicted"/>
<dbReference type="SUPFAM" id="SSF54862">
    <property type="entry name" value="4Fe-4S ferredoxins"/>
    <property type="match status" value="1"/>
</dbReference>
<evidence type="ECO:0000256" key="4">
    <source>
        <dbReference type="ARBA" id="ARBA00023004"/>
    </source>
</evidence>
<evidence type="ECO:0000256" key="1">
    <source>
        <dbReference type="ARBA" id="ARBA00001974"/>
    </source>
</evidence>
<dbReference type="Pfam" id="PF04432">
    <property type="entry name" value="FrhB_FdhB_C"/>
    <property type="match status" value="1"/>
</dbReference>
<dbReference type="STRING" id="1550566.SZ63_11255"/>
<keyword evidence="8" id="KW-1185">Reference proteome</keyword>
<dbReference type="PANTHER" id="PTHR31332:SF6">
    <property type="entry name" value="FORMATE DEHYDROGENASE SUBUNIT BETA"/>
    <property type="match status" value="1"/>
</dbReference>
<gene>
    <name evidence="7" type="ORF">SZ63_11255</name>
</gene>
<feature type="domain" description="4Fe-4S ferredoxin-type" evidence="6">
    <location>
        <begin position="6"/>
        <end position="35"/>
    </location>
</feature>
<dbReference type="Proteomes" id="UP000035301">
    <property type="component" value="Unassembled WGS sequence"/>
</dbReference>
<evidence type="ECO:0000313" key="7">
    <source>
        <dbReference type="EMBL" id="KLK87177.1"/>
    </source>
</evidence>
<feature type="domain" description="4Fe-4S ferredoxin-type" evidence="6">
    <location>
        <begin position="38"/>
        <end position="70"/>
    </location>
</feature>
<dbReference type="GO" id="GO:0051536">
    <property type="term" value="F:iron-sulfur cluster binding"/>
    <property type="evidence" value="ECO:0007669"/>
    <property type="project" value="UniProtKB-KW"/>
</dbReference>
<evidence type="ECO:0000256" key="5">
    <source>
        <dbReference type="ARBA" id="ARBA00023014"/>
    </source>
</evidence>
<protein>
    <submittedName>
        <fullName evidence="7">4Fe-4S ferredoxin</fullName>
    </submittedName>
</protein>
<dbReference type="PATRIC" id="fig|1550566.3.peg.2458"/>
<dbReference type="InterPro" id="IPR017896">
    <property type="entry name" value="4Fe4S_Fe-S-bd"/>
</dbReference>
<keyword evidence="5" id="KW-0411">Iron-sulfur</keyword>
<sequence>MKSPVITSVVEHDLCIGCGLCAALCPQGILTMQWNCYGEYNPVETSLCTTECGLCLKVCPFADSGENEDTIAKRLYGAVPGIRHRSETGYYLASYVGYSERHRPTSASGGMATWLLEALLAEGIVDHVICVAPTGDPERLFSFQVFDTPEEVRAGAGSAYYPVEMSGAIRHLLTVPGRYAVTGLPCFLKAIRLAQQRNKKLRERIVVTVGLTCGQLKSRHFTDYVAALAGVRGEVTGVRYRGKSPDQPANNFYFSFTTADGEERKIFWNEGIAETWGNRWFTQKACNYCDDVFAECADVTCMDAWLPEFSGDPGGTSLLIVRSGEMLNLIEECCAFGKISVASINISRVVRSQRSVITIKKSHLAYRLYQDELLRKVFPKKRIRSSSNLSELERWKFKTICAMQRQSREFTLKNSCYLKDGVSSLKGEMYWDLMQLRLIRFLSFPFRAVRYGLELVAQTLDRR</sequence>
<dbReference type="InterPro" id="IPR017900">
    <property type="entry name" value="4Fe4S_Fe_S_CS"/>
</dbReference>
<name>A0A0H1R326_9EURY</name>
<evidence type="ECO:0000256" key="3">
    <source>
        <dbReference type="ARBA" id="ARBA00023002"/>
    </source>
</evidence>
<dbReference type="GO" id="GO:0052592">
    <property type="term" value="F:oxidoreductase activity, acting on CH or CH2 groups, with an iron-sulfur protein as acceptor"/>
    <property type="evidence" value="ECO:0007669"/>
    <property type="project" value="TreeGrafter"/>
</dbReference>
<dbReference type="GO" id="GO:0046872">
    <property type="term" value="F:metal ion binding"/>
    <property type="evidence" value="ECO:0007669"/>
    <property type="project" value="UniProtKB-KW"/>
</dbReference>
<dbReference type="InterPro" id="IPR007516">
    <property type="entry name" value="Co_F420_Hydgase/DH_bsu_N"/>
</dbReference>
<dbReference type="InterPro" id="IPR007525">
    <property type="entry name" value="FrhB_FdhB_C"/>
</dbReference>
<keyword evidence="2" id="KW-0479">Metal-binding</keyword>
<dbReference type="OrthoDB" id="38261at2157"/>
<dbReference type="EMBL" id="JXOJ01000008">
    <property type="protein sequence ID" value="KLK87177.1"/>
    <property type="molecule type" value="Genomic_DNA"/>
</dbReference>
<accession>A0A0H1R326</accession>
<evidence type="ECO:0000256" key="2">
    <source>
        <dbReference type="ARBA" id="ARBA00022723"/>
    </source>
</evidence>
<dbReference type="InterPro" id="IPR045220">
    <property type="entry name" value="FRHB/FDHB/HCAR-like"/>
</dbReference>
<dbReference type="PROSITE" id="PS51379">
    <property type="entry name" value="4FE4S_FER_2"/>
    <property type="match status" value="2"/>
</dbReference>
<organism evidence="7 8">
    <name type="scientific">Methanoculleus sediminis</name>
    <dbReference type="NCBI Taxonomy" id="1550566"/>
    <lineage>
        <taxon>Archaea</taxon>
        <taxon>Methanobacteriati</taxon>
        <taxon>Methanobacteriota</taxon>
        <taxon>Stenosarchaea group</taxon>
        <taxon>Methanomicrobia</taxon>
        <taxon>Methanomicrobiales</taxon>
        <taxon>Methanomicrobiaceae</taxon>
        <taxon>Methanoculleus</taxon>
    </lineage>
</organism>
<dbReference type="PANTHER" id="PTHR31332">
    <property type="entry name" value="7-HYDROXYMETHYL CHLOROPHYLL A REDUCTASE, CHLOROPLASTIC"/>
    <property type="match status" value="1"/>
</dbReference>
<keyword evidence="4" id="KW-0408">Iron</keyword>
<dbReference type="Pfam" id="PF04422">
    <property type="entry name" value="FrhB_FdhB_N"/>
    <property type="match status" value="1"/>
</dbReference>
<evidence type="ECO:0000259" key="6">
    <source>
        <dbReference type="PROSITE" id="PS51379"/>
    </source>
</evidence>
<reference evidence="7 8" key="1">
    <citation type="journal article" date="2015" name="Int. J. Syst. Evol. Microbiol.">
        <title>Methanoculleus sediminis sp. nov., a methanogen from sediments near a submarine mud volcano.</title>
        <authorList>
            <person name="Chen S.C."/>
            <person name="Chen M.F."/>
            <person name="Lai M.C."/>
            <person name="Weng C.Y."/>
            <person name="Wu S.Y."/>
            <person name="Lin S."/>
            <person name="Yang T.F."/>
            <person name="Chen P.C."/>
        </authorList>
    </citation>
    <scope>NUCLEOTIDE SEQUENCE [LARGE SCALE GENOMIC DNA]</scope>
    <source>
        <strain evidence="7 8">S3Fa</strain>
    </source>
</reference>
<evidence type="ECO:0000313" key="8">
    <source>
        <dbReference type="Proteomes" id="UP000035301"/>
    </source>
</evidence>
<dbReference type="Pfam" id="PF00037">
    <property type="entry name" value="Fer4"/>
    <property type="match status" value="1"/>
</dbReference>
<dbReference type="PROSITE" id="PS00198">
    <property type="entry name" value="4FE4S_FER_1"/>
    <property type="match status" value="1"/>
</dbReference>
<comment type="cofactor">
    <cofactor evidence="1">
        <name>FAD</name>
        <dbReference type="ChEBI" id="CHEBI:57692"/>
    </cofactor>
</comment>
<dbReference type="AlphaFoldDB" id="A0A0H1R326"/>
<dbReference type="Gene3D" id="3.30.70.20">
    <property type="match status" value="1"/>
</dbReference>
<keyword evidence="3" id="KW-0560">Oxidoreductase</keyword>
<comment type="caution">
    <text evidence="7">The sequence shown here is derived from an EMBL/GenBank/DDBJ whole genome shotgun (WGS) entry which is preliminary data.</text>
</comment>